<accession>A0AAD8M3X8</accession>
<reference evidence="3" key="1">
    <citation type="submission" date="2023-02" db="EMBL/GenBank/DDBJ databases">
        <title>Genome of toxic invasive species Heracleum sosnowskyi carries increased number of genes despite the absence of recent whole-genome duplications.</title>
        <authorList>
            <person name="Schelkunov M."/>
            <person name="Shtratnikova V."/>
            <person name="Makarenko M."/>
            <person name="Klepikova A."/>
            <person name="Omelchenko D."/>
            <person name="Novikova G."/>
            <person name="Obukhova E."/>
            <person name="Bogdanov V."/>
            <person name="Penin A."/>
            <person name="Logacheva M."/>
        </authorList>
    </citation>
    <scope>NUCLEOTIDE SEQUENCE</scope>
    <source>
        <strain evidence="3">Hsosn_3</strain>
        <tissue evidence="3">Leaf</tissue>
    </source>
</reference>
<dbReference type="InterPro" id="IPR026960">
    <property type="entry name" value="RVT-Znf"/>
</dbReference>
<evidence type="ECO:0000313" key="3">
    <source>
        <dbReference type="EMBL" id="KAK1361065.1"/>
    </source>
</evidence>
<sequence>MGYNVFLYLEKFRMGKDIILKGYRWRIGKGNNVRVLEDPWISRPRGFQIFEKPCLFPNLHVIDLKLGNGNWDEGFIRSNFSRDDALSILFLPCGESEIEDEILWHNSKNGDYNVKSGYKIALGINDTAEASDMRKTESWWSSLWKMKVPAKVKHIVWKVCHFWFPTNKYLCRKGVPVAPLCMRCWKGVEEDVFHSLWQCPASSKIWKLAGFKEQISECFDNNIICFLSRMKEKLFDENFNFCCYILADLGTEIGVAVWNEYGKVIVANISFLSVRYDVLAAETRAIQEGLYVAAFFNFTEFTIESDCQNALSLIFKKDGTCSDLDVLVYDIRNLVKHTTCVSDPREADMKLLM</sequence>
<evidence type="ECO:0000259" key="2">
    <source>
        <dbReference type="Pfam" id="PF13966"/>
    </source>
</evidence>
<evidence type="ECO:0008006" key="5">
    <source>
        <dbReference type="Google" id="ProtNLM"/>
    </source>
</evidence>
<dbReference type="Proteomes" id="UP001237642">
    <property type="component" value="Unassembled WGS sequence"/>
</dbReference>
<dbReference type="Pfam" id="PF13456">
    <property type="entry name" value="RVT_3"/>
    <property type="match status" value="1"/>
</dbReference>
<dbReference type="CDD" id="cd06222">
    <property type="entry name" value="RNase_H_like"/>
    <property type="match status" value="1"/>
</dbReference>
<feature type="domain" description="RNase H type-1" evidence="1">
    <location>
        <begin position="251"/>
        <end position="339"/>
    </location>
</feature>
<organism evidence="3 4">
    <name type="scientific">Heracleum sosnowskyi</name>
    <dbReference type="NCBI Taxonomy" id="360622"/>
    <lineage>
        <taxon>Eukaryota</taxon>
        <taxon>Viridiplantae</taxon>
        <taxon>Streptophyta</taxon>
        <taxon>Embryophyta</taxon>
        <taxon>Tracheophyta</taxon>
        <taxon>Spermatophyta</taxon>
        <taxon>Magnoliopsida</taxon>
        <taxon>eudicotyledons</taxon>
        <taxon>Gunneridae</taxon>
        <taxon>Pentapetalae</taxon>
        <taxon>asterids</taxon>
        <taxon>campanulids</taxon>
        <taxon>Apiales</taxon>
        <taxon>Apiaceae</taxon>
        <taxon>Apioideae</taxon>
        <taxon>apioid superclade</taxon>
        <taxon>Tordylieae</taxon>
        <taxon>Tordyliinae</taxon>
        <taxon>Heracleum</taxon>
    </lineage>
</organism>
<gene>
    <name evidence="3" type="ORF">POM88_045539</name>
</gene>
<feature type="domain" description="Reverse transcriptase zinc-binding" evidence="2">
    <location>
        <begin position="133"/>
        <end position="206"/>
    </location>
</feature>
<comment type="caution">
    <text evidence="3">The sequence shown here is derived from an EMBL/GenBank/DDBJ whole genome shotgun (WGS) entry which is preliminary data.</text>
</comment>
<dbReference type="GO" id="GO:0004523">
    <property type="term" value="F:RNA-DNA hybrid ribonuclease activity"/>
    <property type="evidence" value="ECO:0007669"/>
    <property type="project" value="InterPro"/>
</dbReference>
<keyword evidence="4" id="KW-1185">Reference proteome</keyword>
<name>A0AAD8M3X8_9APIA</name>
<dbReference type="Pfam" id="PF13966">
    <property type="entry name" value="zf-RVT"/>
    <property type="match status" value="1"/>
</dbReference>
<evidence type="ECO:0000259" key="1">
    <source>
        <dbReference type="Pfam" id="PF13456"/>
    </source>
</evidence>
<dbReference type="EMBL" id="JAUIZM010000010">
    <property type="protein sequence ID" value="KAK1361065.1"/>
    <property type="molecule type" value="Genomic_DNA"/>
</dbReference>
<dbReference type="InterPro" id="IPR002156">
    <property type="entry name" value="RNaseH_domain"/>
</dbReference>
<dbReference type="AlphaFoldDB" id="A0AAD8M3X8"/>
<protein>
    <recommendedName>
        <fullName evidence="5">Reverse transcriptase zinc-binding domain-containing protein</fullName>
    </recommendedName>
</protein>
<reference evidence="3" key="2">
    <citation type="submission" date="2023-05" db="EMBL/GenBank/DDBJ databases">
        <authorList>
            <person name="Schelkunov M.I."/>
        </authorList>
    </citation>
    <scope>NUCLEOTIDE SEQUENCE</scope>
    <source>
        <strain evidence="3">Hsosn_3</strain>
        <tissue evidence="3">Leaf</tissue>
    </source>
</reference>
<dbReference type="InterPro" id="IPR044730">
    <property type="entry name" value="RNase_H-like_dom_plant"/>
</dbReference>
<proteinExistence type="predicted"/>
<evidence type="ECO:0000313" key="4">
    <source>
        <dbReference type="Proteomes" id="UP001237642"/>
    </source>
</evidence>
<dbReference type="GO" id="GO:0003676">
    <property type="term" value="F:nucleic acid binding"/>
    <property type="evidence" value="ECO:0007669"/>
    <property type="project" value="InterPro"/>
</dbReference>